<dbReference type="STRING" id="536979.SAMN04488055_1559"/>
<evidence type="ECO:0000256" key="1">
    <source>
        <dbReference type="SAM" id="SignalP"/>
    </source>
</evidence>
<dbReference type="GO" id="GO:0015562">
    <property type="term" value="F:efflux transmembrane transporter activity"/>
    <property type="evidence" value="ECO:0007669"/>
    <property type="project" value="InterPro"/>
</dbReference>
<gene>
    <name evidence="2" type="ORF">SAMN04488055_1559</name>
</gene>
<dbReference type="SUPFAM" id="SSF56954">
    <property type="entry name" value="Outer membrane efflux proteins (OEP)"/>
    <property type="match status" value="1"/>
</dbReference>
<keyword evidence="3" id="KW-1185">Reference proteome</keyword>
<proteinExistence type="predicted"/>
<protein>
    <submittedName>
        <fullName evidence="2">Outer membrane efflux protein</fullName>
    </submittedName>
</protein>
<feature type="signal peptide" evidence="1">
    <location>
        <begin position="1"/>
        <end position="19"/>
    </location>
</feature>
<reference evidence="2 3" key="1">
    <citation type="submission" date="2016-11" db="EMBL/GenBank/DDBJ databases">
        <authorList>
            <person name="Jaros S."/>
            <person name="Januszkiewicz K."/>
            <person name="Wedrychowicz H."/>
        </authorList>
    </citation>
    <scope>NUCLEOTIDE SEQUENCE [LARGE SCALE GENOMIC DNA]</scope>
    <source>
        <strain evidence="2 3">DSM 24787</strain>
    </source>
</reference>
<sequence>MKRISLVVLALFLGFATQAQVVKTDTSVLLKLPPDPARIARFKEKLVELALQHPDMKQYAIKKQINKYELNSTGAQWLNHFNAAGNLNEFTLKGGSSNNTFFPRYNFGVVLPIGNLIKIPNDVKRVRAEKKVLESQQESDALTIKATVLQLYEEYAANKQLFELHMPLVEDALLNYQQAEEKFRAGDETVSIELYKEAYRAYNGEMAKKILLEKELRQSKLKLEEMVGTTLEQVLLQI</sequence>
<keyword evidence="1" id="KW-0732">Signal</keyword>
<dbReference type="Gene3D" id="1.20.1600.10">
    <property type="entry name" value="Outer membrane efflux proteins (OEP)"/>
    <property type="match status" value="1"/>
</dbReference>
<evidence type="ECO:0000313" key="3">
    <source>
        <dbReference type="Proteomes" id="UP000185003"/>
    </source>
</evidence>
<dbReference type="RefSeq" id="WP_084185449.1">
    <property type="nucleotide sequence ID" value="NZ_FSRA01000001.1"/>
</dbReference>
<dbReference type="Proteomes" id="UP000185003">
    <property type="component" value="Unassembled WGS sequence"/>
</dbReference>
<dbReference type="OrthoDB" id="654651at2"/>
<name>A0A1N6EFE6_9BACT</name>
<dbReference type="EMBL" id="FSRA01000001">
    <property type="protein sequence ID" value="SIN81724.1"/>
    <property type="molecule type" value="Genomic_DNA"/>
</dbReference>
<organism evidence="2 3">
    <name type="scientific">Chitinophaga niabensis</name>
    <dbReference type="NCBI Taxonomy" id="536979"/>
    <lineage>
        <taxon>Bacteria</taxon>
        <taxon>Pseudomonadati</taxon>
        <taxon>Bacteroidota</taxon>
        <taxon>Chitinophagia</taxon>
        <taxon>Chitinophagales</taxon>
        <taxon>Chitinophagaceae</taxon>
        <taxon>Chitinophaga</taxon>
    </lineage>
</organism>
<dbReference type="AlphaFoldDB" id="A0A1N6EFE6"/>
<evidence type="ECO:0000313" key="2">
    <source>
        <dbReference type="EMBL" id="SIN81724.1"/>
    </source>
</evidence>
<accession>A0A1N6EFE6</accession>
<feature type="chain" id="PRO_5012026000" evidence="1">
    <location>
        <begin position="20"/>
        <end position="238"/>
    </location>
</feature>